<dbReference type="OrthoDB" id="10042791at2759"/>
<evidence type="ECO:0000313" key="1">
    <source>
        <dbReference type="EMBL" id="OWA50874.1"/>
    </source>
</evidence>
<accession>A0A9X6NK41</accession>
<proteinExistence type="predicted"/>
<organism evidence="1 2">
    <name type="scientific">Hypsibius exemplaris</name>
    <name type="common">Freshwater tardigrade</name>
    <dbReference type="NCBI Taxonomy" id="2072580"/>
    <lineage>
        <taxon>Eukaryota</taxon>
        <taxon>Metazoa</taxon>
        <taxon>Ecdysozoa</taxon>
        <taxon>Tardigrada</taxon>
        <taxon>Eutardigrada</taxon>
        <taxon>Parachela</taxon>
        <taxon>Hypsibioidea</taxon>
        <taxon>Hypsibiidae</taxon>
        <taxon>Hypsibius</taxon>
    </lineage>
</organism>
<protein>
    <submittedName>
        <fullName evidence="1">Uncharacterized protein</fullName>
    </submittedName>
</protein>
<gene>
    <name evidence="1" type="ORF">BV898_15377</name>
</gene>
<name>A0A9X6NK41_HYPEX</name>
<dbReference type="AlphaFoldDB" id="A0A9X6NK41"/>
<dbReference type="Proteomes" id="UP000192578">
    <property type="component" value="Unassembled WGS sequence"/>
</dbReference>
<evidence type="ECO:0000313" key="2">
    <source>
        <dbReference type="Proteomes" id="UP000192578"/>
    </source>
</evidence>
<keyword evidence="2" id="KW-1185">Reference proteome</keyword>
<comment type="caution">
    <text evidence="1">The sequence shown here is derived from an EMBL/GenBank/DDBJ whole genome shotgun (WGS) entry which is preliminary data.</text>
</comment>
<dbReference type="EMBL" id="MTYJ01000206">
    <property type="protein sequence ID" value="OWA50874.1"/>
    <property type="molecule type" value="Genomic_DNA"/>
</dbReference>
<sequence>MSTPNLAMPSSFLKYSFSVATFTALSWHAYHEYQKKAISGQSWDEIAREKRRNAAATFCSYLTTFHASLRQARDYLRTGRVEEAITLLVDCLEGWQFKKQTLKALKRHLHPEFFARLVNRLVEKRMFDCKDVLGHLAQPSDGQRVGLNMDLRK</sequence>
<reference evidence="2" key="1">
    <citation type="submission" date="2017-01" db="EMBL/GenBank/DDBJ databases">
        <title>Comparative genomics of anhydrobiosis in the tardigrade Hypsibius dujardini.</title>
        <authorList>
            <person name="Yoshida Y."/>
            <person name="Koutsovoulos G."/>
            <person name="Laetsch D."/>
            <person name="Stevens L."/>
            <person name="Kumar S."/>
            <person name="Horikawa D."/>
            <person name="Ishino K."/>
            <person name="Komine S."/>
            <person name="Tomita M."/>
            <person name="Blaxter M."/>
            <person name="Arakawa K."/>
        </authorList>
    </citation>
    <scope>NUCLEOTIDE SEQUENCE [LARGE SCALE GENOMIC DNA]</scope>
    <source>
        <strain evidence="2">Z151</strain>
    </source>
</reference>